<feature type="compositionally biased region" description="Basic and acidic residues" evidence="1">
    <location>
        <begin position="116"/>
        <end position="130"/>
    </location>
</feature>
<accession>A0A9P0KFM1</accession>
<keyword evidence="3" id="KW-1185">Reference proteome</keyword>
<sequence length="636" mass="71785">MNFTTTEPPVVPLTETLHRQPRFGYIPLLAIFLSNLLSNTAVAKFIPLGSLRLSYDPLPLLRPASSFQQQYGSEESQHVYHHQPAIHQQQIVNILDHKRPTEIVVESGTEEPTESSTEHQVYRDDELEKPAIEDISDKSARVLFKRGIAGDYGVKSAPMSFEQENGSNYPKQEISGADIKYDTIRSSEVSKIISKRSPANDRISKNQYADQQNNSNFLSQDYKESSSKPPQLNLGKIDGKINRIPAILLVERTAHAKDAGSDSYETLTMKAGENLESQDMIELNKNITRDELEVISEIVTETSAENQDPEDYRVQFAKSAIENIDNNILVNSKVDSLKNEHEKADGQNMEQELRASGNGMKKHSSEIMSVRNMRALVKRGTANRYRVRKNNKYLYQKRRRVPDYYYDSYEDVSRSRYYMPRRRPTRPRRPIDSYEDFYYSDENYDYDYPEKPLPQKNRRRTTTTTRPRRVSTKPTNRRRVPSTTPSDEYDDYAIEVVARPRQGSTTITNGETDHPSSTTSGSTSTTTAQPSTTTNATTTGGYGYGSSHGHEGVSITYGPPTGGGHGLYGPPSTSYGHPHTHYGPPSTQYGTPNNGFGPSSHGYYQVPFSDWYSNEVSRASIAKKAQDIIGFENVFN</sequence>
<comment type="caution">
    <text evidence="2">The sequence shown here is derived from an EMBL/GenBank/DDBJ whole genome shotgun (WGS) entry which is preliminary data.</text>
</comment>
<organism evidence="2 3">
    <name type="scientific">Acanthoscelides obtectus</name>
    <name type="common">Bean weevil</name>
    <name type="synonym">Bruchus obtectus</name>
    <dbReference type="NCBI Taxonomy" id="200917"/>
    <lineage>
        <taxon>Eukaryota</taxon>
        <taxon>Metazoa</taxon>
        <taxon>Ecdysozoa</taxon>
        <taxon>Arthropoda</taxon>
        <taxon>Hexapoda</taxon>
        <taxon>Insecta</taxon>
        <taxon>Pterygota</taxon>
        <taxon>Neoptera</taxon>
        <taxon>Endopterygota</taxon>
        <taxon>Coleoptera</taxon>
        <taxon>Polyphaga</taxon>
        <taxon>Cucujiformia</taxon>
        <taxon>Chrysomeloidea</taxon>
        <taxon>Chrysomelidae</taxon>
        <taxon>Bruchinae</taxon>
        <taxon>Bruchini</taxon>
        <taxon>Acanthoscelides</taxon>
    </lineage>
</organism>
<feature type="compositionally biased region" description="Basic residues" evidence="1">
    <location>
        <begin position="456"/>
        <end position="480"/>
    </location>
</feature>
<proteinExistence type="predicted"/>
<evidence type="ECO:0000313" key="2">
    <source>
        <dbReference type="EMBL" id="CAH1974453.1"/>
    </source>
</evidence>
<reference evidence="2" key="1">
    <citation type="submission" date="2022-03" db="EMBL/GenBank/DDBJ databases">
        <authorList>
            <person name="Sayadi A."/>
        </authorList>
    </citation>
    <scope>NUCLEOTIDE SEQUENCE</scope>
</reference>
<dbReference type="OrthoDB" id="6772415at2759"/>
<evidence type="ECO:0000256" key="1">
    <source>
        <dbReference type="SAM" id="MobiDB-lite"/>
    </source>
</evidence>
<feature type="compositionally biased region" description="Polar residues" evidence="1">
    <location>
        <begin position="205"/>
        <end position="214"/>
    </location>
</feature>
<feature type="region of interest" description="Disordered" evidence="1">
    <location>
        <begin position="107"/>
        <end position="130"/>
    </location>
</feature>
<feature type="region of interest" description="Disordered" evidence="1">
    <location>
        <begin position="192"/>
        <end position="214"/>
    </location>
</feature>
<evidence type="ECO:0000313" key="3">
    <source>
        <dbReference type="Proteomes" id="UP001152888"/>
    </source>
</evidence>
<feature type="compositionally biased region" description="Low complexity" evidence="1">
    <location>
        <begin position="515"/>
        <end position="539"/>
    </location>
</feature>
<gene>
    <name evidence="2" type="ORF">ACAOBT_LOCUS11101</name>
</gene>
<name>A0A9P0KFM1_ACAOB</name>
<feature type="region of interest" description="Disordered" evidence="1">
    <location>
        <begin position="443"/>
        <end position="580"/>
    </location>
</feature>
<protein>
    <submittedName>
        <fullName evidence="2">Uncharacterized protein</fullName>
    </submittedName>
</protein>
<dbReference type="AlphaFoldDB" id="A0A9P0KFM1"/>
<dbReference type="Proteomes" id="UP001152888">
    <property type="component" value="Unassembled WGS sequence"/>
</dbReference>
<dbReference type="EMBL" id="CAKOFQ010006825">
    <property type="protein sequence ID" value="CAH1974453.1"/>
    <property type="molecule type" value="Genomic_DNA"/>
</dbReference>